<gene>
    <name evidence="2" type="ORF">O3G_MSEX011940</name>
</gene>
<name>A0A921ZNF0_MANSE</name>
<reference evidence="2" key="1">
    <citation type="journal article" date="2016" name="Insect Biochem. Mol. Biol.">
        <title>Multifaceted biological insights from a draft genome sequence of the tobacco hornworm moth, Manduca sexta.</title>
        <authorList>
            <person name="Kanost M.R."/>
            <person name="Arrese E.L."/>
            <person name="Cao X."/>
            <person name="Chen Y.R."/>
            <person name="Chellapilla S."/>
            <person name="Goldsmith M.R."/>
            <person name="Grosse-Wilde E."/>
            <person name="Heckel D.G."/>
            <person name="Herndon N."/>
            <person name="Jiang H."/>
            <person name="Papanicolaou A."/>
            <person name="Qu J."/>
            <person name="Soulages J.L."/>
            <person name="Vogel H."/>
            <person name="Walters J."/>
            <person name="Waterhouse R.M."/>
            <person name="Ahn S.J."/>
            <person name="Almeida F.C."/>
            <person name="An C."/>
            <person name="Aqrawi P."/>
            <person name="Bretschneider A."/>
            <person name="Bryant W.B."/>
            <person name="Bucks S."/>
            <person name="Chao H."/>
            <person name="Chevignon G."/>
            <person name="Christen J.M."/>
            <person name="Clarke D.F."/>
            <person name="Dittmer N.T."/>
            <person name="Ferguson L.C.F."/>
            <person name="Garavelou S."/>
            <person name="Gordon K.H.J."/>
            <person name="Gunaratna R.T."/>
            <person name="Han Y."/>
            <person name="Hauser F."/>
            <person name="He Y."/>
            <person name="Heidel-Fischer H."/>
            <person name="Hirsh A."/>
            <person name="Hu Y."/>
            <person name="Jiang H."/>
            <person name="Kalra D."/>
            <person name="Klinner C."/>
            <person name="Konig C."/>
            <person name="Kovar C."/>
            <person name="Kroll A.R."/>
            <person name="Kuwar S.S."/>
            <person name="Lee S.L."/>
            <person name="Lehman R."/>
            <person name="Li K."/>
            <person name="Li Z."/>
            <person name="Liang H."/>
            <person name="Lovelace S."/>
            <person name="Lu Z."/>
            <person name="Mansfield J.H."/>
            <person name="McCulloch K.J."/>
            <person name="Mathew T."/>
            <person name="Morton B."/>
            <person name="Muzny D.M."/>
            <person name="Neunemann D."/>
            <person name="Ongeri F."/>
            <person name="Pauchet Y."/>
            <person name="Pu L.L."/>
            <person name="Pyrousis I."/>
            <person name="Rao X.J."/>
            <person name="Redding A."/>
            <person name="Roesel C."/>
            <person name="Sanchez-Gracia A."/>
            <person name="Schaack S."/>
            <person name="Shukla A."/>
            <person name="Tetreau G."/>
            <person name="Wang Y."/>
            <person name="Xiong G.H."/>
            <person name="Traut W."/>
            <person name="Walsh T.K."/>
            <person name="Worley K.C."/>
            <person name="Wu D."/>
            <person name="Wu W."/>
            <person name="Wu Y.Q."/>
            <person name="Zhang X."/>
            <person name="Zou Z."/>
            <person name="Zucker H."/>
            <person name="Briscoe A.D."/>
            <person name="Burmester T."/>
            <person name="Clem R.J."/>
            <person name="Feyereisen R."/>
            <person name="Grimmelikhuijzen C.J.P."/>
            <person name="Hamodrakas S.J."/>
            <person name="Hansson B.S."/>
            <person name="Huguet E."/>
            <person name="Jermiin L.S."/>
            <person name="Lan Q."/>
            <person name="Lehman H.K."/>
            <person name="Lorenzen M."/>
            <person name="Merzendorfer H."/>
            <person name="Michalopoulos I."/>
            <person name="Morton D.B."/>
            <person name="Muthukrishnan S."/>
            <person name="Oakeshott J.G."/>
            <person name="Palmer W."/>
            <person name="Park Y."/>
            <person name="Passarelli A.L."/>
            <person name="Rozas J."/>
            <person name="Schwartz L.M."/>
            <person name="Smith W."/>
            <person name="Southgate A."/>
            <person name="Vilcinskas A."/>
            <person name="Vogt R."/>
            <person name="Wang P."/>
            <person name="Werren J."/>
            <person name="Yu X.Q."/>
            <person name="Zhou J.J."/>
            <person name="Brown S.J."/>
            <person name="Scherer S.E."/>
            <person name="Richards S."/>
            <person name="Blissard G.W."/>
        </authorList>
    </citation>
    <scope>NUCLEOTIDE SEQUENCE</scope>
</reference>
<dbReference type="Proteomes" id="UP000791440">
    <property type="component" value="Unassembled WGS sequence"/>
</dbReference>
<feature type="compositionally biased region" description="Basic residues" evidence="1">
    <location>
        <begin position="225"/>
        <end position="237"/>
    </location>
</feature>
<reference evidence="2" key="2">
    <citation type="submission" date="2020-12" db="EMBL/GenBank/DDBJ databases">
        <authorList>
            <person name="Kanost M."/>
        </authorList>
    </citation>
    <scope>NUCLEOTIDE SEQUENCE</scope>
</reference>
<feature type="region of interest" description="Disordered" evidence="1">
    <location>
        <begin position="212"/>
        <end position="255"/>
    </location>
</feature>
<evidence type="ECO:0000313" key="2">
    <source>
        <dbReference type="EMBL" id="KAG6460374.1"/>
    </source>
</evidence>
<evidence type="ECO:0000256" key="1">
    <source>
        <dbReference type="SAM" id="MobiDB-lite"/>
    </source>
</evidence>
<dbReference type="EMBL" id="JH668667">
    <property type="protein sequence ID" value="KAG6460374.1"/>
    <property type="molecule type" value="Genomic_DNA"/>
</dbReference>
<accession>A0A921ZNF0</accession>
<comment type="caution">
    <text evidence="2">The sequence shown here is derived from an EMBL/GenBank/DDBJ whole genome shotgun (WGS) entry which is preliminary data.</text>
</comment>
<proteinExistence type="predicted"/>
<sequence>MTVLCAGASRRRAAHPNESSPARVYNARSHHVQHKLDSSKPHSTLWIKGNYTVYKKSYEKKSRNMKYLVILSFALLEVYGFPYNPYYGNVDSLSYGSSDSARGGMVMSRYYNPYYQRAAGGGMAAFMYKQPEPQAAPSSQYYLPDRRRQTLDDTNYVPPQQNEVFYPQQPESPVAAPTEASELAEPTEKAELFTTVVPVVPVKEVAPVVPELSEPEPLEEEPAPKAKKVVNKKKQVKRPVEDEEDEDESYPPHRMPSGAFFPMFFGWGGRSGGGPGGPTAIANAYSTGRGGVATSHATAYGGPRPEEKL</sequence>
<dbReference type="EMBL" id="JH668667">
    <property type="protein sequence ID" value="KAG6460373.1"/>
    <property type="molecule type" value="Genomic_DNA"/>
</dbReference>
<evidence type="ECO:0000313" key="3">
    <source>
        <dbReference type="Proteomes" id="UP000791440"/>
    </source>
</evidence>
<dbReference type="AlphaFoldDB" id="A0A921ZNF0"/>
<organism evidence="2 3">
    <name type="scientific">Manduca sexta</name>
    <name type="common">Tobacco hawkmoth</name>
    <name type="synonym">Tobacco hornworm</name>
    <dbReference type="NCBI Taxonomy" id="7130"/>
    <lineage>
        <taxon>Eukaryota</taxon>
        <taxon>Metazoa</taxon>
        <taxon>Ecdysozoa</taxon>
        <taxon>Arthropoda</taxon>
        <taxon>Hexapoda</taxon>
        <taxon>Insecta</taxon>
        <taxon>Pterygota</taxon>
        <taxon>Neoptera</taxon>
        <taxon>Endopterygota</taxon>
        <taxon>Lepidoptera</taxon>
        <taxon>Glossata</taxon>
        <taxon>Ditrysia</taxon>
        <taxon>Bombycoidea</taxon>
        <taxon>Sphingidae</taxon>
        <taxon>Sphinginae</taxon>
        <taxon>Sphingini</taxon>
        <taxon>Manduca</taxon>
    </lineage>
</organism>
<feature type="region of interest" description="Disordered" evidence="1">
    <location>
        <begin position="287"/>
        <end position="309"/>
    </location>
</feature>
<keyword evidence="3" id="KW-1185">Reference proteome</keyword>
<protein>
    <submittedName>
        <fullName evidence="2">Uncharacterized protein</fullName>
    </submittedName>
</protein>